<dbReference type="RefSeq" id="WP_127814756.1">
    <property type="nucleotide sequence ID" value="NZ_LDER01000407.1"/>
</dbReference>
<feature type="domain" description="Peptidase M9 collagenase N-terminal" evidence="16">
    <location>
        <begin position="123"/>
        <end position="304"/>
    </location>
</feature>
<dbReference type="EC" id="3.4.24.3" evidence="5"/>
<comment type="cofactor">
    <cofactor evidence="3">
        <name>Zn(2+)</name>
        <dbReference type="ChEBI" id="CHEBI:29105"/>
    </cofactor>
</comment>
<comment type="caution">
    <text evidence="18">The sequence shown here is derived from an EMBL/GenBank/DDBJ whole genome shotgun (WGS) entry which is preliminary data.</text>
</comment>
<dbReference type="PANTHER" id="PTHR13062">
    <property type="entry name" value="COLLAGENASE"/>
    <property type="match status" value="1"/>
</dbReference>
<dbReference type="PANTHER" id="PTHR13062:SF9">
    <property type="entry name" value="MICROBIAL COLLAGENASE"/>
    <property type="match status" value="1"/>
</dbReference>
<feature type="chain" id="PRO_5019028502" description="microbial collagenase" evidence="15">
    <location>
        <begin position="26"/>
        <end position="906"/>
    </location>
</feature>
<keyword evidence="7" id="KW-0645">Protease</keyword>
<evidence type="ECO:0000256" key="5">
    <source>
        <dbReference type="ARBA" id="ARBA00012653"/>
    </source>
</evidence>
<evidence type="ECO:0000256" key="13">
    <source>
        <dbReference type="ARBA" id="ARBA00023145"/>
    </source>
</evidence>
<protein>
    <recommendedName>
        <fullName evidence="5">microbial collagenase</fullName>
        <ecNumber evidence="5">3.4.24.3</ecNumber>
    </recommendedName>
</protein>
<dbReference type="Gene3D" id="1.10.390.20">
    <property type="match status" value="1"/>
</dbReference>
<reference evidence="18 19" key="1">
    <citation type="submission" date="2018-01" db="EMBL/GenBank/DDBJ databases">
        <title>Complete genome sequence of G25-42.</title>
        <authorList>
            <person name="Zheng Z."/>
            <person name="Sun M."/>
        </authorList>
    </citation>
    <scope>NUCLEOTIDE SEQUENCE [LARGE SCALE GENOMIC DNA]</scope>
    <source>
        <strain evidence="18 19">G25-42</strain>
    </source>
</reference>
<evidence type="ECO:0000256" key="2">
    <source>
        <dbReference type="ARBA" id="ARBA00001913"/>
    </source>
</evidence>
<evidence type="ECO:0000259" key="16">
    <source>
        <dbReference type="Pfam" id="PF08453"/>
    </source>
</evidence>
<feature type="domain" description="Collagenase ColG-like catalytic helper subdomain" evidence="17">
    <location>
        <begin position="678"/>
        <end position="791"/>
    </location>
</feature>
<dbReference type="GO" id="GO:0006508">
    <property type="term" value="P:proteolysis"/>
    <property type="evidence" value="ECO:0007669"/>
    <property type="project" value="UniProtKB-KW"/>
</dbReference>
<evidence type="ECO:0000256" key="10">
    <source>
        <dbReference type="ARBA" id="ARBA00022801"/>
    </source>
</evidence>
<evidence type="ECO:0000256" key="14">
    <source>
        <dbReference type="PIRSR" id="PIRSR602169-1"/>
    </source>
</evidence>
<evidence type="ECO:0000256" key="4">
    <source>
        <dbReference type="ARBA" id="ARBA00004613"/>
    </source>
</evidence>
<feature type="signal peptide" evidence="15">
    <location>
        <begin position="1"/>
        <end position="25"/>
    </location>
</feature>
<accession>A0A437S9V1</accession>
<dbReference type="PRINTS" id="PR00931">
    <property type="entry name" value="MICOLLPTASE"/>
</dbReference>
<sequence length="906" mass="103898">MKRIGKMLIMLLCCTMLGSVHVVQASSIQVSSKPIVSRPVSSVAQGMLGSSLVPPPNPSPYGFHVNSSKSKRQYMSQNTFHKPYSYTSNLFPTPFQIDRSIQPPNEKINFATLTTTPAAQQTYTMAQLQALSFENLVQILSTIRWSDITDLFQFNADSLAFYQDQNRVQFLMQALEKKGATYTATNSNGIETLVEVLRSGFYLGYYYKELSYLNERTFHDTCLPALQAIASNPAFRLGTMEQDRVVAAYGNLIGNASSNPEIISLAVPILHQFNQNLQTYAKEYSKGTAIYSLLSGIDYDLQTYLYQTGTSPNQSPWYGRINAFINEIGKMALYGQVNADTGWIINNGIYYTSRLGVFHTIAQKGLQTITNALQVYPYLSEAYLTAAQQIDERYNGKDYTGNLISYKQIQEAGKKKYIPKAYTFDNGSMIIRTGQQVTAEKAQRLYWASKEVQSQFYRVVGSDTPLEQGHRDDILTMVIYNNPEEYRLNRLLYGYDTNNGGMYIEQDGTFFTYERTPQDSIYSLEELFRHEYTHYLQGRYLVPGLFGEGKLYENERLTWFEEGSAEFFAGSTRTHQVVPRKTIVQQLAVNPLNRYTLQQTLYATYGNWEFYNYAFALQSYLYANRWDLFSQLHHIIQNNQVIQYDQYRTTVSKDVTLNVAYQNYMQLLIDHQNEYTDPAVSDEYLQQPTAKPLADVQKEITQIIPLQHANTTEQTSDFFHTFTLRGTYTGKKTAGAESDWRNLNTVLDTILEQLSTKPWNGYKTMTAYFTNYRVNTNNQIECEIVFQGIANNIVESKEPNESIQEATPLLFRTNFIGHFDANNSLDIYQLNVQLPNKLAIAVINQHQIQMNWVLYHEKNLKNPVAYAKFQGQRLFETYTAQPGKYYLYVYSYDNRPGGYQGLVTIE</sequence>
<comment type="catalytic activity">
    <reaction evidence="1">
        <text>Digestion of native collagen in the triple helical region at Xaa-|-Gly bonds. With synthetic peptides, a preference is shown for Gly at P3 and P1', Pro and Ala at P2 and P2', and hydroxyproline, Ala or Arg at P3'.</text>
        <dbReference type="EC" id="3.4.24.3"/>
    </reaction>
</comment>
<dbReference type="Proteomes" id="UP000286687">
    <property type="component" value="Unassembled WGS sequence"/>
</dbReference>
<evidence type="ECO:0000313" key="19">
    <source>
        <dbReference type="Proteomes" id="UP000286687"/>
    </source>
</evidence>
<evidence type="ECO:0000256" key="3">
    <source>
        <dbReference type="ARBA" id="ARBA00001947"/>
    </source>
</evidence>
<keyword evidence="11" id="KW-0862">Zinc</keyword>
<evidence type="ECO:0000259" key="17">
    <source>
        <dbReference type="Pfam" id="PF18496"/>
    </source>
</evidence>
<dbReference type="Pfam" id="PF08453">
    <property type="entry name" value="Peptidase_M9_N"/>
    <property type="match status" value="1"/>
</dbReference>
<dbReference type="EMBL" id="LDER01000407">
    <property type="protein sequence ID" value="RVU60159.1"/>
    <property type="molecule type" value="Genomic_DNA"/>
</dbReference>
<evidence type="ECO:0000256" key="6">
    <source>
        <dbReference type="ARBA" id="ARBA00022525"/>
    </source>
</evidence>
<proteinExistence type="predicted"/>
<keyword evidence="12" id="KW-0482">Metalloprotease</keyword>
<dbReference type="Pfam" id="PF01752">
    <property type="entry name" value="Peptidase_M9"/>
    <property type="match status" value="1"/>
</dbReference>
<keyword evidence="10" id="KW-0378">Hydrolase</keyword>
<evidence type="ECO:0000256" key="12">
    <source>
        <dbReference type="ARBA" id="ARBA00023049"/>
    </source>
</evidence>
<evidence type="ECO:0000256" key="9">
    <source>
        <dbReference type="ARBA" id="ARBA00022729"/>
    </source>
</evidence>
<dbReference type="AlphaFoldDB" id="A0A437S9V1"/>
<dbReference type="Pfam" id="PF18496">
    <property type="entry name" value="ColG_sub"/>
    <property type="match status" value="1"/>
</dbReference>
<dbReference type="InterPro" id="IPR041379">
    <property type="entry name" value="ColG_subdomain"/>
</dbReference>
<dbReference type="Gene3D" id="3.30.980.50">
    <property type="match status" value="1"/>
</dbReference>
<feature type="active site" evidence="14">
    <location>
        <position position="531"/>
    </location>
</feature>
<dbReference type="GO" id="GO:0004222">
    <property type="term" value="F:metalloendopeptidase activity"/>
    <property type="evidence" value="ECO:0007669"/>
    <property type="project" value="InterPro"/>
</dbReference>
<evidence type="ECO:0000256" key="7">
    <source>
        <dbReference type="ARBA" id="ARBA00022670"/>
    </source>
</evidence>
<keyword evidence="13" id="KW-0865">Zymogen</keyword>
<evidence type="ECO:0000313" key="18">
    <source>
        <dbReference type="EMBL" id="RVU60159.1"/>
    </source>
</evidence>
<dbReference type="InterPro" id="IPR013661">
    <property type="entry name" value="Peptidase_M9_N_dom"/>
</dbReference>
<evidence type="ECO:0000256" key="11">
    <source>
        <dbReference type="ARBA" id="ARBA00022833"/>
    </source>
</evidence>
<keyword evidence="9 15" id="KW-0732">Signal</keyword>
<dbReference type="InterPro" id="IPR002169">
    <property type="entry name" value="Peptidase_M9A/M9B"/>
</dbReference>
<dbReference type="SUPFAM" id="SSF89260">
    <property type="entry name" value="Collagen-binding domain"/>
    <property type="match status" value="1"/>
</dbReference>
<organism evidence="18 19">
    <name type="scientific">Bacillus thuringiensis</name>
    <dbReference type="NCBI Taxonomy" id="1428"/>
    <lineage>
        <taxon>Bacteria</taxon>
        <taxon>Bacillati</taxon>
        <taxon>Bacillota</taxon>
        <taxon>Bacilli</taxon>
        <taxon>Bacillales</taxon>
        <taxon>Bacillaceae</taxon>
        <taxon>Bacillus</taxon>
        <taxon>Bacillus cereus group</taxon>
    </lineage>
</organism>
<dbReference type="Gene3D" id="3.40.30.160">
    <property type="entry name" value="Collagenase ColT, N-terminal domain"/>
    <property type="match status" value="1"/>
</dbReference>
<comment type="subcellular location">
    <subcellularLocation>
        <location evidence="4">Secreted</location>
    </subcellularLocation>
</comment>
<evidence type="ECO:0000256" key="1">
    <source>
        <dbReference type="ARBA" id="ARBA00000424"/>
    </source>
</evidence>
<keyword evidence="6" id="KW-0964">Secreted</keyword>
<comment type="cofactor">
    <cofactor evidence="2">
        <name>Ca(2+)</name>
        <dbReference type="ChEBI" id="CHEBI:29108"/>
    </cofactor>
</comment>
<dbReference type="GO" id="GO:0005576">
    <property type="term" value="C:extracellular region"/>
    <property type="evidence" value="ECO:0007669"/>
    <property type="project" value="UniProtKB-SubCell"/>
</dbReference>
<evidence type="ECO:0000256" key="8">
    <source>
        <dbReference type="ARBA" id="ARBA00022723"/>
    </source>
</evidence>
<dbReference type="GO" id="GO:0008270">
    <property type="term" value="F:zinc ion binding"/>
    <property type="evidence" value="ECO:0007669"/>
    <property type="project" value="InterPro"/>
</dbReference>
<dbReference type="Gene3D" id="2.60.120.380">
    <property type="match status" value="1"/>
</dbReference>
<name>A0A437S9V1_BACTU</name>
<gene>
    <name evidence="18" type="ORF">BM74_33105</name>
</gene>
<keyword evidence="8" id="KW-0479">Metal-binding</keyword>
<evidence type="ECO:0000256" key="15">
    <source>
        <dbReference type="SAM" id="SignalP"/>
    </source>
</evidence>